<evidence type="ECO:0000313" key="3">
    <source>
        <dbReference type="Proteomes" id="UP000286801"/>
    </source>
</evidence>
<reference evidence="2 3" key="1">
    <citation type="submission" date="2018-06" db="EMBL/GenBank/DDBJ databases">
        <title>Combined omics and stable isotope probing to characterize newly discovered Mariana Back-Arc vent microbial communities.</title>
        <authorList>
            <person name="Trembath-Reichert E."/>
            <person name="Huber J.A."/>
        </authorList>
    </citation>
    <scope>NUCLEOTIDE SEQUENCE [LARGE SCALE GENOMIC DNA]</scope>
    <source>
        <strain evidence="2">MAG 63_1</strain>
    </source>
</reference>
<dbReference type="Pfam" id="PF05437">
    <property type="entry name" value="AzlD"/>
    <property type="match status" value="1"/>
</dbReference>
<evidence type="ECO:0000313" key="2">
    <source>
        <dbReference type="EMBL" id="RTZ80254.1"/>
    </source>
</evidence>
<dbReference type="AlphaFoldDB" id="A0A432G9L9"/>
<sequence length="114" mass="12788">MAETSAWIFFLSAVLATYVWRFAAVMISHRIEANHPIFEWFTCLAYGIIAALVVRTLILPSGLLALVPLWHRLIPMALAFLGFYLLGKRLWAGIVFGETGLIALMWFNNGAEGF</sequence>
<comment type="caution">
    <text evidence="2">The sequence shown here is derived from an EMBL/GenBank/DDBJ whole genome shotgun (WGS) entry which is preliminary data.</text>
</comment>
<feature type="transmembrane region" description="Helical" evidence="1">
    <location>
        <begin position="37"/>
        <end position="58"/>
    </location>
</feature>
<feature type="transmembrane region" description="Helical" evidence="1">
    <location>
        <begin position="64"/>
        <end position="83"/>
    </location>
</feature>
<organism evidence="2 3">
    <name type="scientific">SAR324 cluster bacterium</name>
    <dbReference type="NCBI Taxonomy" id="2024889"/>
    <lineage>
        <taxon>Bacteria</taxon>
        <taxon>Deltaproteobacteria</taxon>
        <taxon>SAR324 cluster</taxon>
    </lineage>
</organism>
<feature type="transmembrane region" description="Helical" evidence="1">
    <location>
        <begin position="6"/>
        <end position="25"/>
    </location>
</feature>
<protein>
    <submittedName>
        <fullName evidence="2">AzlD domain-containing protein</fullName>
    </submittedName>
</protein>
<evidence type="ECO:0000256" key="1">
    <source>
        <dbReference type="SAM" id="Phobius"/>
    </source>
</evidence>
<dbReference type="EMBL" id="QNZL01000098">
    <property type="protein sequence ID" value="RTZ80254.1"/>
    <property type="molecule type" value="Genomic_DNA"/>
</dbReference>
<keyword evidence="1" id="KW-0472">Membrane</keyword>
<feature type="transmembrane region" description="Helical" evidence="1">
    <location>
        <begin position="90"/>
        <end position="107"/>
    </location>
</feature>
<gene>
    <name evidence="2" type="ORF">DSY97_03815</name>
</gene>
<keyword evidence="1" id="KW-0812">Transmembrane</keyword>
<keyword evidence="1" id="KW-1133">Transmembrane helix</keyword>
<dbReference type="InterPro" id="IPR008407">
    <property type="entry name" value="Brnchd-chn_aa_trnsp_AzlD"/>
</dbReference>
<dbReference type="Proteomes" id="UP000286801">
    <property type="component" value="Unassembled WGS sequence"/>
</dbReference>
<proteinExistence type="predicted"/>
<name>A0A432G9L9_9DELT</name>
<accession>A0A432G9L9</accession>